<comment type="caution">
    <text evidence="3">The sequence shown here is derived from an EMBL/GenBank/DDBJ whole genome shotgun (WGS) entry which is preliminary data.</text>
</comment>
<evidence type="ECO:0000313" key="3">
    <source>
        <dbReference type="EMBL" id="CAA7261231.1"/>
    </source>
</evidence>
<organism evidence="3 4">
    <name type="scientific">Cyclocybe aegerita</name>
    <name type="common">Black poplar mushroom</name>
    <name type="synonym">Agrocybe aegerita</name>
    <dbReference type="NCBI Taxonomy" id="1973307"/>
    <lineage>
        <taxon>Eukaryota</taxon>
        <taxon>Fungi</taxon>
        <taxon>Dikarya</taxon>
        <taxon>Basidiomycota</taxon>
        <taxon>Agaricomycotina</taxon>
        <taxon>Agaricomycetes</taxon>
        <taxon>Agaricomycetidae</taxon>
        <taxon>Agaricales</taxon>
        <taxon>Agaricineae</taxon>
        <taxon>Bolbitiaceae</taxon>
        <taxon>Cyclocybe</taxon>
    </lineage>
</organism>
<protein>
    <recommendedName>
        <fullName evidence="2">Fungal-type protein kinase domain-containing protein</fullName>
    </recommendedName>
</protein>
<feature type="region of interest" description="Disordered" evidence="1">
    <location>
        <begin position="1"/>
        <end position="62"/>
    </location>
</feature>
<dbReference type="Pfam" id="PF17667">
    <property type="entry name" value="Pkinase_fungal"/>
    <property type="match status" value="1"/>
</dbReference>
<dbReference type="PANTHER" id="PTHR38248">
    <property type="entry name" value="FUNK1 6"/>
    <property type="match status" value="1"/>
</dbReference>
<gene>
    <name evidence="3" type="ORF">AAE3_LOCUS3444</name>
</gene>
<dbReference type="EMBL" id="CACVBS010000032">
    <property type="protein sequence ID" value="CAA7261231.1"/>
    <property type="molecule type" value="Genomic_DNA"/>
</dbReference>
<feature type="domain" description="Fungal-type protein kinase" evidence="2">
    <location>
        <begin position="335"/>
        <end position="468"/>
    </location>
</feature>
<dbReference type="PANTHER" id="PTHR38248:SF2">
    <property type="entry name" value="FUNK1 11"/>
    <property type="match status" value="1"/>
</dbReference>
<proteinExistence type="predicted"/>
<name>A0A8S0VXR6_CYCAE</name>
<dbReference type="InterPro" id="IPR040976">
    <property type="entry name" value="Pkinase_fungal"/>
</dbReference>
<feature type="compositionally biased region" description="Low complexity" evidence="1">
    <location>
        <begin position="7"/>
        <end position="19"/>
    </location>
</feature>
<dbReference type="AlphaFoldDB" id="A0A8S0VXR6"/>
<accession>A0A8S0VXR6</accession>
<evidence type="ECO:0000256" key="1">
    <source>
        <dbReference type="SAM" id="MobiDB-lite"/>
    </source>
</evidence>
<dbReference type="OrthoDB" id="5569250at2759"/>
<evidence type="ECO:0000259" key="2">
    <source>
        <dbReference type="Pfam" id="PF17667"/>
    </source>
</evidence>
<reference evidence="3 4" key="1">
    <citation type="submission" date="2020-01" db="EMBL/GenBank/DDBJ databases">
        <authorList>
            <person name="Gupta K D."/>
        </authorList>
    </citation>
    <scope>NUCLEOTIDE SEQUENCE [LARGE SCALE GENOMIC DNA]</scope>
</reference>
<evidence type="ECO:0000313" key="4">
    <source>
        <dbReference type="Proteomes" id="UP000467700"/>
    </source>
</evidence>
<feature type="compositionally biased region" description="Low complexity" evidence="1">
    <location>
        <begin position="31"/>
        <end position="62"/>
    </location>
</feature>
<keyword evidence="4" id="KW-1185">Reference proteome</keyword>
<sequence length="594" mass="64044">MFVPFFSSISSSSWLSSSSRLERRKGGGKGASSSGGKAGKSSASKSTGITSSSSSKTKSKIKTISSSSSSSTKWKSSSTYGGGSVPVAAVIPAGQLFAGRVAGGATRSQIVGTRTYGSGYPGVAGRGTSGRGFPFIFWPIAWPLAVGNGAVSASYLHNKLEYGDPTNSSRPGGPLSTGLFPSLASPPALFRILADNSTISSLIEDVAANCSSYLSSTLPSTSTPVASQPPLAYTPSNVLSSDNATVVLQSPQPHEVIQYYRASTLLLSLDGYNNSLATYSAQEGVVQDAQIPLSDSRDLALLECLNTTIGLAVPLINAGSGLGVGVHANVMGFYRRLEDASSVEEFRQIFLDCLECHYHAYNNFEVLHCDISEYNLMFVRAEDTAEVDRNFVWPEGSPSVRGILIDFDLGLDPNAEGKAPASSANHRTGMLPLVAKDLLEDWRPKYLSPPTHHYRHDLESFFYTLIWVMTQYGLEKDEDGNPIREPLPKCLAGWNVRETASVKKGGFYVSSVFITLEESVLPHFAELWDKWIFNLFLLFRTAMLGAPYPKQPAYKIYDFATHNGQITFETFMEAMGETPRGLDPDRRATAAVEA</sequence>
<dbReference type="Proteomes" id="UP000467700">
    <property type="component" value="Unassembled WGS sequence"/>
</dbReference>